<name>A0A1E7KWQ0_9ACTN</name>
<accession>A0A1E7KWQ0</accession>
<dbReference type="RefSeq" id="WP_070019698.1">
    <property type="nucleotide sequence ID" value="NZ_LJGW01000428.1"/>
</dbReference>
<sequence length="118" mass="12619">MRAVPDALRISCTGDVVRIDLPDGDVRLRLHSAPGGTRIGLQVAYRENRPSGRTWWSSWERSVAAPPASPSVGAVLTAEVAASRREFARELDSVRICEAALESPVDPAASTAAPRANE</sequence>
<gene>
    <name evidence="1" type="ORF">AN218_26815</name>
</gene>
<dbReference type="Proteomes" id="UP000176005">
    <property type="component" value="Unassembled WGS sequence"/>
</dbReference>
<reference evidence="1 2" key="1">
    <citation type="journal article" date="2016" name="Front. Microbiol.">
        <title>Comparative Genomics Analysis of Streptomyces Species Reveals Their Adaptation to the Marine Environment and Their Diversity at the Genomic Level.</title>
        <authorList>
            <person name="Tian X."/>
            <person name="Zhang Z."/>
            <person name="Yang T."/>
            <person name="Chen M."/>
            <person name="Li J."/>
            <person name="Chen F."/>
            <person name="Yang J."/>
            <person name="Li W."/>
            <person name="Zhang B."/>
            <person name="Zhang Z."/>
            <person name="Wu J."/>
            <person name="Zhang C."/>
            <person name="Long L."/>
            <person name="Xiao J."/>
        </authorList>
    </citation>
    <scope>NUCLEOTIDE SEQUENCE [LARGE SCALE GENOMIC DNA]</scope>
    <source>
        <strain evidence="1 2">SCSIO 10429</strain>
    </source>
</reference>
<protein>
    <submittedName>
        <fullName evidence="1">Uncharacterized protein</fullName>
    </submittedName>
</protein>
<evidence type="ECO:0000313" key="1">
    <source>
        <dbReference type="EMBL" id="OEV08356.1"/>
    </source>
</evidence>
<dbReference type="AlphaFoldDB" id="A0A1E7KWQ0"/>
<proteinExistence type="predicted"/>
<keyword evidence="2" id="KW-1185">Reference proteome</keyword>
<dbReference type="EMBL" id="LJGW01000428">
    <property type="protein sequence ID" value="OEV08356.1"/>
    <property type="molecule type" value="Genomic_DNA"/>
</dbReference>
<organism evidence="1 2">
    <name type="scientific">Streptomyces nanshensis</name>
    <dbReference type="NCBI Taxonomy" id="518642"/>
    <lineage>
        <taxon>Bacteria</taxon>
        <taxon>Bacillati</taxon>
        <taxon>Actinomycetota</taxon>
        <taxon>Actinomycetes</taxon>
        <taxon>Kitasatosporales</taxon>
        <taxon>Streptomycetaceae</taxon>
        <taxon>Streptomyces</taxon>
    </lineage>
</organism>
<comment type="caution">
    <text evidence="1">The sequence shown here is derived from an EMBL/GenBank/DDBJ whole genome shotgun (WGS) entry which is preliminary data.</text>
</comment>
<evidence type="ECO:0000313" key="2">
    <source>
        <dbReference type="Proteomes" id="UP000176005"/>
    </source>
</evidence>